<name>A0A940N2W3_9PROT</name>
<dbReference type="EMBL" id="JAGIZA010000021">
    <property type="protein sequence ID" value="MBP0495750.1"/>
    <property type="molecule type" value="Genomic_DNA"/>
</dbReference>
<dbReference type="Pfam" id="PF08843">
    <property type="entry name" value="AbiEii"/>
    <property type="match status" value="1"/>
</dbReference>
<evidence type="ECO:0000313" key="2">
    <source>
        <dbReference type="Proteomes" id="UP000677537"/>
    </source>
</evidence>
<dbReference type="GO" id="GO:0016740">
    <property type="term" value="F:transferase activity"/>
    <property type="evidence" value="ECO:0007669"/>
    <property type="project" value="UniProtKB-KW"/>
</dbReference>
<organism evidence="1 2">
    <name type="scientific">Roseomonas indoligenes</name>
    <dbReference type="NCBI Taxonomy" id="2820811"/>
    <lineage>
        <taxon>Bacteria</taxon>
        <taxon>Pseudomonadati</taxon>
        <taxon>Pseudomonadota</taxon>
        <taxon>Alphaproteobacteria</taxon>
        <taxon>Acetobacterales</taxon>
        <taxon>Roseomonadaceae</taxon>
        <taxon>Roseomonas</taxon>
    </lineage>
</organism>
<protein>
    <submittedName>
        <fullName evidence="1">Nucleotidyl transferase AbiEii/AbiGii toxin family protein</fullName>
    </submittedName>
</protein>
<dbReference type="Proteomes" id="UP000677537">
    <property type="component" value="Unassembled WGS sequence"/>
</dbReference>
<keyword evidence="1" id="KW-0808">Transferase</keyword>
<accession>A0A940N2W3</accession>
<reference evidence="1" key="1">
    <citation type="submission" date="2021-03" db="EMBL/GenBank/DDBJ databases">
        <authorList>
            <person name="So Y."/>
        </authorList>
    </citation>
    <scope>NUCLEOTIDE SEQUENCE</scope>
    <source>
        <strain evidence="1">SG15</strain>
    </source>
</reference>
<gene>
    <name evidence="1" type="ORF">J5Y10_23400</name>
</gene>
<keyword evidence="2" id="KW-1185">Reference proteome</keyword>
<comment type="caution">
    <text evidence="1">The sequence shown here is derived from an EMBL/GenBank/DDBJ whole genome shotgun (WGS) entry which is preliminary data.</text>
</comment>
<sequence length="243" mass="27463">MHRPTRGIDLLDLERRSAEEVVATLHDALGSCREELAMDWSAMRIRTRAERRSPLHRVCIPARIGRHRLYLRIAVMAARHPLPEMEFRPFRVDGASCSPVWVACCTAEEIVAEKLALLVTYGPDHTRVQDILDIWLLLRRIRLDWPALSEAMVGVFQGRDAAQMVIRGDGYCERAFDPERLDVAIMNRWDALVRSASVQDFPVSLPDALIGIWQALGPLLLDLRQRGDRPCRGVARAASRVGA</sequence>
<dbReference type="InterPro" id="IPR014942">
    <property type="entry name" value="AbiEii"/>
</dbReference>
<dbReference type="AlphaFoldDB" id="A0A940N2W3"/>
<proteinExistence type="predicted"/>
<evidence type="ECO:0000313" key="1">
    <source>
        <dbReference type="EMBL" id="MBP0495750.1"/>
    </source>
</evidence>
<dbReference type="RefSeq" id="WP_209376548.1">
    <property type="nucleotide sequence ID" value="NZ_JAGIZA010000021.1"/>
</dbReference>